<dbReference type="EMBL" id="NYMT01000012">
    <property type="protein sequence ID" value="PKC45700.1"/>
    <property type="molecule type" value="Genomic_DNA"/>
</dbReference>
<proteinExistence type="predicted"/>
<feature type="transmembrane region" description="Helical" evidence="1">
    <location>
        <begin position="622"/>
        <end position="641"/>
    </location>
</feature>
<dbReference type="Pfam" id="PF07699">
    <property type="entry name" value="Ephrin_rec_like"/>
    <property type="match status" value="1"/>
</dbReference>
<dbReference type="SMART" id="SM01411">
    <property type="entry name" value="Ephrin_rec_like"/>
    <property type="match status" value="1"/>
</dbReference>
<dbReference type="PROSITE" id="PS51257">
    <property type="entry name" value="PROKAR_LIPOPROTEIN"/>
    <property type="match status" value="1"/>
</dbReference>
<feature type="domain" description="Tyrosine-protein kinase ephrin type A/B receptor-like" evidence="3">
    <location>
        <begin position="30"/>
        <end position="75"/>
    </location>
</feature>
<feature type="transmembrane region" description="Helical" evidence="1">
    <location>
        <begin position="499"/>
        <end position="519"/>
    </location>
</feature>
<dbReference type="InterPro" id="IPR011641">
    <property type="entry name" value="Tyr-kin_ephrin_A/B_rcpt-like"/>
</dbReference>
<evidence type="ECO:0000313" key="4">
    <source>
        <dbReference type="EMBL" id="KAF4328370.1"/>
    </source>
</evidence>
<feature type="transmembrane region" description="Helical" evidence="1">
    <location>
        <begin position="647"/>
        <end position="669"/>
    </location>
</feature>
<keyword evidence="1" id="KW-0472">Membrane</keyword>
<dbReference type="VEuPathDB" id="PlasmoDB:PfNF54_050034600"/>
<feature type="transmembrane region" description="Helical" evidence="1">
    <location>
        <begin position="315"/>
        <end position="337"/>
    </location>
</feature>
<dbReference type="Gene3D" id="2.10.50.10">
    <property type="entry name" value="Tumor Necrosis Factor Receptor, subunit A, domain 2"/>
    <property type="match status" value="1"/>
</dbReference>
<dbReference type="EMBL" id="QFXU01000015">
    <property type="protein sequence ID" value="KAF4328370.1"/>
    <property type="molecule type" value="Genomic_DNA"/>
</dbReference>
<feature type="transmembrane region" description="Helical" evidence="1">
    <location>
        <begin position="552"/>
        <end position="576"/>
    </location>
</feature>
<keyword evidence="1" id="KW-1133">Transmembrane helix</keyword>
<evidence type="ECO:0000256" key="1">
    <source>
        <dbReference type="SAM" id="Phobius"/>
    </source>
</evidence>
<keyword evidence="1" id="KW-0812">Transmembrane</keyword>
<feature type="transmembrane region" description="Helical" evidence="1">
    <location>
        <begin position="716"/>
        <end position="740"/>
    </location>
</feature>
<reference evidence="4 7" key="2">
    <citation type="submission" date="2018-05" db="EMBL/GenBank/DDBJ databases">
        <title>Genome assembly of Plasmodium falciparum NF54 DiCre.</title>
        <authorList>
            <person name="Baumgarten S."/>
            <person name="Treeck M."/>
            <person name="Scherf A."/>
        </authorList>
    </citation>
    <scope>NUCLEOTIDE SEQUENCE [LARGE SCALE GENOMIC DNA]</scope>
    <source>
        <strain evidence="4">NF54</strain>
    </source>
</reference>
<evidence type="ECO:0000313" key="6">
    <source>
        <dbReference type="Proteomes" id="UP000232684"/>
    </source>
</evidence>
<evidence type="ECO:0000313" key="5">
    <source>
        <dbReference type="EMBL" id="PKC45700.1"/>
    </source>
</evidence>
<name>A0A2I0BU56_PLAFO</name>
<feature type="signal peptide" evidence="2">
    <location>
        <begin position="1"/>
        <end position="24"/>
    </location>
</feature>
<protein>
    <recommendedName>
        <fullName evidence="3">Tyrosine-protein kinase ephrin type A/B receptor-like domain-containing protein</fullName>
    </recommendedName>
</protein>
<reference evidence="5 6" key="1">
    <citation type="submission" date="2017-11" db="EMBL/GenBank/DDBJ databases">
        <title>Plasmodium falciparum NF54 genome assembly.</title>
        <authorList>
            <person name="Bryant J.M."/>
            <person name="Baumgarten S."/>
            <person name="Scheidig-Benatar C."/>
            <person name="Scherf A."/>
        </authorList>
    </citation>
    <scope>NUCLEOTIDE SEQUENCE [LARGE SCALE GENOMIC DNA]</scope>
    <source>
        <strain evidence="5">NF54</strain>
    </source>
</reference>
<dbReference type="Proteomes" id="UP000754359">
    <property type="component" value="Unassembled WGS sequence"/>
</dbReference>
<gene>
    <name evidence="5" type="ORF">CK202_3373</name>
    <name evidence="4" type="ORF">CYL21_3114</name>
</gene>
<evidence type="ECO:0000256" key="2">
    <source>
        <dbReference type="SAM" id="SignalP"/>
    </source>
</evidence>
<comment type="caution">
    <text evidence="5">The sequence shown here is derived from an EMBL/GenBank/DDBJ whole genome shotgun (WGS) entry which is preliminary data.</text>
</comment>
<feature type="transmembrane region" description="Helical" evidence="1">
    <location>
        <begin position="596"/>
        <end position="615"/>
    </location>
</feature>
<accession>A0A2I0BU56</accession>
<evidence type="ECO:0000313" key="7">
    <source>
        <dbReference type="Proteomes" id="UP000754359"/>
    </source>
</evidence>
<organism evidence="5 6">
    <name type="scientific">Plasmodium falciparum (isolate NF54)</name>
    <dbReference type="NCBI Taxonomy" id="5843"/>
    <lineage>
        <taxon>Eukaryota</taxon>
        <taxon>Sar</taxon>
        <taxon>Alveolata</taxon>
        <taxon>Apicomplexa</taxon>
        <taxon>Aconoidasida</taxon>
        <taxon>Haemosporida</taxon>
        <taxon>Plasmodiidae</taxon>
        <taxon>Plasmodium</taxon>
        <taxon>Plasmodium (Laverania)</taxon>
    </lineage>
</organism>
<feature type="transmembrane region" description="Helical" evidence="1">
    <location>
        <begin position="358"/>
        <end position="382"/>
    </location>
</feature>
<feature type="chain" id="PRO_5036040131" description="Tyrosine-protein kinase ephrin type A/B receptor-like domain-containing protein" evidence="2">
    <location>
        <begin position="25"/>
        <end position="1009"/>
    </location>
</feature>
<feature type="transmembrane region" description="Helical" evidence="1">
    <location>
        <begin position="249"/>
        <end position="270"/>
    </location>
</feature>
<feature type="transmembrane region" description="Helical" evidence="1">
    <location>
        <begin position="681"/>
        <end position="704"/>
    </location>
</feature>
<sequence>MLKFIYIHFFYVYILLCLCCGATSFSCFYGEYFKNNKCYPCGENNYSSYKNSEGCFKCPPSSFHKKLGAKSIYECICDTNYYLNYLGNSCDRCVDFNNNISSSFYCKEGLNILNIDNTKLFSVHNKENITFPDMVETCYVTKDIRNIYPYINNIFIYCKRPNICLNTCGVCATRYEGFLCDNCIDDYYKNNIYIKYSNCKKCYSSIIFILFIFLVYSIIIVYFFMCIIHKCINISLYFYHNNIYKEGTIYFLHYFREFIFYLSLMLILALSNDLTESERENYNILSIRKNEEMSYNLHNGDIRNHYYMNIYIHNLFYDFIKLLFLHFLNLLPIKCFIKKNIENDKKVHVISQIDWIQFFVGIYIFFLFFLFTIICNVIYLYVMKKMTYNNLYVEGKKKEEVYINVNLNVNNETLQKNYSSNYVHRNRKRKNPYYFFQYIISYLMKTKIKYLFCYYIYPLFISNYCHFDYIQKNEEEIKKHFLEDYKRVSFLKSSIQIYYYQYIFITLYICNSLIMFIYLSPYICISMFQNNKSYYDPATLCYDKTEENFNKYLGIFIIFSLCFLFYMIVFVCLYRMYYYNHKEQDNYSNKNNNNNIYNNNNSYIYVYMFGFYTFLYKNSTYYYYILKIYFVNILFIFVIQMKDNLSSVFIFSFLFLVFICISLFIDPYIKICNYNIKYESMLFMFLFFLSIQLEIIRLITYHILLRICLSFISLFIYSFILLYYMFFMIKDVYVYFSFYMKYIKEKKKQKGNDELIYKYYFYYYIKKKKMNININISFHEIRENISAKMCLKRIHNMMESYEDMEKDKFFGYIGKNHVEFIYDQCIFISPFIEEAIIQCLFLTKNINHVICLCSDGDYNRIYNFLFENGYVEIQKTSVERFLCRSIYIYKNTFKYNTPLFIKEIVNIFTILVKKLQCFKDVYIRECVAKRIRQKYKMNEIYIGNKKKFDENYEEKHINTFLCNLRCLNKNVDEKNEQFVKLFPNISKVVPQILPTKKKIRKKKRLRIKK</sequence>
<keyword evidence="2" id="KW-0732">Signal</keyword>
<evidence type="ECO:0000259" key="3">
    <source>
        <dbReference type="Pfam" id="PF07699"/>
    </source>
</evidence>
<dbReference type="AlphaFoldDB" id="A0A2I0BU56"/>
<dbReference type="Proteomes" id="UP000232684">
    <property type="component" value="Unassembled WGS sequence"/>
</dbReference>
<feature type="transmembrane region" description="Helical" evidence="1">
    <location>
        <begin position="206"/>
        <end position="228"/>
    </location>
</feature>